<dbReference type="AlphaFoldDB" id="A0A0H2RUY2"/>
<evidence type="ECO:0000256" key="4">
    <source>
        <dbReference type="ARBA" id="ARBA00022723"/>
    </source>
</evidence>
<keyword evidence="9" id="KW-0812">Transmembrane</keyword>
<dbReference type="PANTHER" id="PTHR24305">
    <property type="entry name" value="CYTOCHROME P450"/>
    <property type="match status" value="1"/>
</dbReference>
<dbReference type="GO" id="GO:0004497">
    <property type="term" value="F:monooxygenase activity"/>
    <property type="evidence" value="ECO:0007669"/>
    <property type="project" value="UniProtKB-KW"/>
</dbReference>
<evidence type="ECO:0000256" key="8">
    <source>
        <dbReference type="PIRSR" id="PIRSR602401-1"/>
    </source>
</evidence>
<dbReference type="InterPro" id="IPR036396">
    <property type="entry name" value="Cyt_P450_sf"/>
</dbReference>
<keyword evidence="8" id="KW-0349">Heme</keyword>
<feature type="transmembrane region" description="Helical" evidence="9">
    <location>
        <begin position="61"/>
        <end position="83"/>
    </location>
</feature>
<evidence type="ECO:0000256" key="1">
    <source>
        <dbReference type="ARBA" id="ARBA00001971"/>
    </source>
</evidence>
<dbReference type="CDD" id="cd11061">
    <property type="entry name" value="CYP67-like"/>
    <property type="match status" value="1"/>
</dbReference>
<evidence type="ECO:0000256" key="3">
    <source>
        <dbReference type="ARBA" id="ARBA00010617"/>
    </source>
</evidence>
<dbReference type="GO" id="GO:0020037">
    <property type="term" value="F:heme binding"/>
    <property type="evidence" value="ECO:0007669"/>
    <property type="project" value="InterPro"/>
</dbReference>
<dbReference type="EMBL" id="KQ085926">
    <property type="protein sequence ID" value="KLO15649.1"/>
    <property type="molecule type" value="Genomic_DNA"/>
</dbReference>
<comment type="pathway">
    <text evidence="2">Secondary metabolite biosynthesis.</text>
</comment>
<evidence type="ECO:0000256" key="7">
    <source>
        <dbReference type="ARBA" id="ARBA00023033"/>
    </source>
</evidence>
<keyword evidence="4 8" id="KW-0479">Metal-binding</keyword>
<dbReference type="Proteomes" id="UP000053477">
    <property type="component" value="Unassembled WGS sequence"/>
</dbReference>
<evidence type="ECO:0000313" key="11">
    <source>
        <dbReference type="Proteomes" id="UP000053477"/>
    </source>
</evidence>
<feature type="binding site" description="axial binding residue" evidence="8">
    <location>
        <position position="509"/>
    </location>
    <ligand>
        <name>heme</name>
        <dbReference type="ChEBI" id="CHEBI:30413"/>
    </ligand>
    <ligandPart>
        <name>Fe</name>
        <dbReference type="ChEBI" id="CHEBI:18248"/>
    </ligandPart>
</feature>
<evidence type="ECO:0000256" key="9">
    <source>
        <dbReference type="SAM" id="Phobius"/>
    </source>
</evidence>
<dbReference type="SUPFAM" id="SSF48264">
    <property type="entry name" value="Cytochrome P450"/>
    <property type="match status" value="1"/>
</dbReference>
<keyword evidence="11" id="KW-1185">Reference proteome</keyword>
<evidence type="ECO:0000256" key="6">
    <source>
        <dbReference type="ARBA" id="ARBA00023004"/>
    </source>
</evidence>
<dbReference type="Gene3D" id="1.10.630.10">
    <property type="entry name" value="Cytochrome P450"/>
    <property type="match status" value="1"/>
</dbReference>
<gene>
    <name evidence="10" type="ORF">SCHPADRAFT_250230</name>
</gene>
<dbReference type="InParanoid" id="A0A0H2RUY2"/>
<feature type="transmembrane region" description="Helical" evidence="9">
    <location>
        <begin position="12"/>
        <end position="29"/>
    </location>
</feature>
<dbReference type="InterPro" id="IPR001128">
    <property type="entry name" value="Cyt_P450"/>
</dbReference>
<dbReference type="OrthoDB" id="1055148at2759"/>
<organism evidence="10 11">
    <name type="scientific">Schizopora paradoxa</name>
    <dbReference type="NCBI Taxonomy" id="27342"/>
    <lineage>
        <taxon>Eukaryota</taxon>
        <taxon>Fungi</taxon>
        <taxon>Dikarya</taxon>
        <taxon>Basidiomycota</taxon>
        <taxon>Agaricomycotina</taxon>
        <taxon>Agaricomycetes</taxon>
        <taxon>Hymenochaetales</taxon>
        <taxon>Schizoporaceae</taxon>
        <taxon>Schizopora</taxon>
    </lineage>
</organism>
<dbReference type="STRING" id="27342.A0A0H2RUY2"/>
<name>A0A0H2RUY2_9AGAM</name>
<feature type="transmembrane region" description="Helical" evidence="9">
    <location>
        <begin position="36"/>
        <end position="55"/>
    </location>
</feature>
<keyword evidence="9" id="KW-1133">Transmembrane helix</keyword>
<dbReference type="PANTHER" id="PTHR24305:SF187">
    <property type="entry name" value="P450, PUTATIVE (EUROFUNG)-RELATED"/>
    <property type="match status" value="1"/>
</dbReference>
<keyword evidence="5" id="KW-0560">Oxidoreductase</keyword>
<protein>
    <submittedName>
        <fullName evidence="10">High nitrogen upregulated cytochrome P450 monooxygenase 2</fullName>
    </submittedName>
</protein>
<keyword evidence="7 10" id="KW-0503">Monooxygenase</keyword>
<comment type="cofactor">
    <cofactor evidence="1 8">
        <name>heme</name>
        <dbReference type="ChEBI" id="CHEBI:30413"/>
    </cofactor>
</comment>
<comment type="similarity">
    <text evidence="3">Belongs to the cytochrome P450 family.</text>
</comment>
<reference evidence="10 11" key="1">
    <citation type="submission" date="2015-04" db="EMBL/GenBank/DDBJ databases">
        <title>Complete genome sequence of Schizopora paradoxa KUC8140, a cosmopolitan wood degrader in East Asia.</title>
        <authorList>
            <consortium name="DOE Joint Genome Institute"/>
            <person name="Min B."/>
            <person name="Park H."/>
            <person name="Jang Y."/>
            <person name="Kim J.-J."/>
            <person name="Kim K.H."/>
            <person name="Pangilinan J."/>
            <person name="Lipzen A."/>
            <person name="Riley R."/>
            <person name="Grigoriev I.V."/>
            <person name="Spatafora J.W."/>
            <person name="Choi I.-G."/>
        </authorList>
    </citation>
    <scope>NUCLEOTIDE SEQUENCE [LARGE SCALE GENOMIC DNA]</scope>
    <source>
        <strain evidence="10 11">KUC8140</strain>
    </source>
</reference>
<dbReference type="PRINTS" id="PR00385">
    <property type="entry name" value="P450"/>
</dbReference>
<dbReference type="GO" id="GO:0005506">
    <property type="term" value="F:iron ion binding"/>
    <property type="evidence" value="ECO:0007669"/>
    <property type="project" value="InterPro"/>
</dbReference>
<proteinExistence type="inferred from homology"/>
<dbReference type="PRINTS" id="PR00463">
    <property type="entry name" value="EP450I"/>
</dbReference>
<evidence type="ECO:0000313" key="10">
    <source>
        <dbReference type="EMBL" id="KLO15649.1"/>
    </source>
</evidence>
<dbReference type="GO" id="GO:0016705">
    <property type="term" value="F:oxidoreductase activity, acting on paired donors, with incorporation or reduction of molecular oxygen"/>
    <property type="evidence" value="ECO:0007669"/>
    <property type="project" value="InterPro"/>
</dbReference>
<evidence type="ECO:0000256" key="2">
    <source>
        <dbReference type="ARBA" id="ARBA00005179"/>
    </source>
</evidence>
<dbReference type="InterPro" id="IPR050121">
    <property type="entry name" value="Cytochrome_P450_monoxygenase"/>
</dbReference>
<keyword evidence="9" id="KW-0472">Membrane</keyword>
<sequence>MFVPSLTLRDSFLFATTFGFVVHAIYKRYETPPSDYLPTILLLAFPPVVSTFFFHQNVSSLLISIFLSIATFYGALLGSIVAYRLSPAHPLYRYPGPLAAKVSKLWMMRITSQGKMHEYVRSLHEKYGMYVRIGPNEISCIDVSVMHDILGPNGMPKGPVWDARRNPLTEPSLIAIRDTREHSRRRKPWNRALSTSAVKDYEPVIAKRVLQLANTLASATQADLNGKVVWNGDLSSWFGYYSFDFMGDMVFGGGFDLMRDKDKDGIRPLLRARTKNLASLIHVPWATRFLLNFPSITGNVRKFREFAYGYARRRKEMGSSVKDIFYHLTNEDGSQANMQNVSVDAVLSSGEEAIVAAADTVVNTLTGVFYYLLKHPRELARLREEVDRVFPTEDALDASRLAGMDFMNAVINETLRLQPVIQTYMERAPEKGSGGHWLGQRFITEGTAVITPLFTIHRDPSYFSPFPDDFYPDRWLSSNDSTTASSDEKHKWHTNSAAFLPFSMGPANCPGKNLALIEMRMVIAVLLQRFEIDFEDGYDVASYERDLEDRFITQVAQLRVSLRARK</sequence>
<evidence type="ECO:0000256" key="5">
    <source>
        <dbReference type="ARBA" id="ARBA00023002"/>
    </source>
</evidence>
<keyword evidence="6 8" id="KW-0408">Iron</keyword>
<dbReference type="InterPro" id="IPR002401">
    <property type="entry name" value="Cyt_P450_E_grp-I"/>
</dbReference>
<dbReference type="Pfam" id="PF00067">
    <property type="entry name" value="p450"/>
    <property type="match status" value="1"/>
</dbReference>
<accession>A0A0H2RUY2</accession>